<name>A0A1E3L0Z1_9BACL</name>
<dbReference type="AlphaFoldDB" id="A0A1E3L0Z1"/>
<protein>
    <submittedName>
        <fullName evidence="2">Uncharacterized protein</fullName>
    </submittedName>
</protein>
<organism evidence="2 3">
    <name type="scientific">Paenibacillus nuruki</name>
    <dbReference type="NCBI Taxonomy" id="1886670"/>
    <lineage>
        <taxon>Bacteria</taxon>
        <taxon>Bacillati</taxon>
        <taxon>Bacillota</taxon>
        <taxon>Bacilli</taxon>
        <taxon>Bacillales</taxon>
        <taxon>Paenibacillaceae</taxon>
        <taxon>Paenibacillus</taxon>
    </lineage>
</organism>
<comment type="caution">
    <text evidence="2">The sequence shown here is derived from an EMBL/GenBank/DDBJ whole genome shotgun (WGS) entry which is preliminary data.</text>
</comment>
<reference evidence="2 3" key="1">
    <citation type="submission" date="2016-08" db="EMBL/GenBank/DDBJ databases">
        <title>Genome sequencing of Paenibacillus sp. TI45-13ar, isolated from Korean traditional nuruk.</title>
        <authorList>
            <person name="Kim S.-J."/>
        </authorList>
    </citation>
    <scope>NUCLEOTIDE SEQUENCE [LARGE SCALE GENOMIC DNA]</scope>
    <source>
        <strain evidence="2 3">TI45-13ar</strain>
    </source>
</reference>
<evidence type="ECO:0000313" key="3">
    <source>
        <dbReference type="Proteomes" id="UP000094578"/>
    </source>
</evidence>
<dbReference type="RefSeq" id="WP_069329140.1">
    <property type="nucleotide sequence ID" value="NZ_MDER01000072.1"/>
</dbReference>
<feature type="compositionally biased region" description="Low complexity" evidence="1">
    <location>
        <begin position="27"/>
        <end position="43"/>
    </location>
</feature>
<evidence type="ECO:0000256" key="1">
    <source>
        <dbReference type="SAM" id="MobiDB-lite"/>
    </source>
</evidence>
<feature type="compositionally biased region" description="Basic and acidic residues" evidence="1">
    <location>
        <begin position="158"/>
        <end position="167"/>
    </location>
</feature>
<keyword evidence="3" id="KW-1185">Reference proteome</keyword>
<accession>A0A1E3L0Z1</accession>
<evidence type="ECO:0000313" key="2">
    <source>
        <dbReference type="EMBL" id="ODP26855.1"/>
    </source>
</evidence>
<dbReference type="Proteomes" id="UP000094578">
    <property type="component" value="Unassembled WGS sequence"/>
</dbReference>
<dbReference type="EMBL" id="MDER01000072">
    <property type="protein sequence ID" value="ODP26855.1"/>
    <property type="molecule type" value="Genomic_DNA"/>
</dbReference>
<proteinExistence type="predicted"/>
<feature type="compositionally biased region" description="Acidic residues" evidence="1">
    <location>
        <begin position="168"/>
        <end position="178"/>
    </location>
</feature>
<feature type="region of interest" description="Disordered" evidence="1">
    <location>
        <begin position="158"/>
        <end position="178"/>
    </location>
</feature>
<gene>
    <name evidence="2" type="ORF">PTI45_03792</name>
</gene>
<feature type="region of interest" description="Disordered" evidence="1">
    <location>
        <begin position="18"/>
        <end position="43"/>
    </location>
</feature>
<sequence>MKRKSDLFSRAVSSTHFSYDDTKKTPTTSASISKTSYSKSSSSPHVSILQLQKNLGNQHLKKLILKNQLSTSKETIQRIIDTKTGEEVPVNWDNITEEEFNLIKHNMNENIWKLDDNDLNQLRTTFSRLEYEKNKNNPINPDTWFNQLHTIEQESTKMNIEEDHTNTDEDNEDSDFEADEFDPNQQEIYDDLYTKYQAKVKEKNKKLPGRSVQGDLLEKFSSIYFADMGINEINANTYMKNIPGIDHIRDDDQFPFTQDKLHMGDTGNMVQVYRAHYADRKNMATKFMKASVERTKNGTLAQSAIKIENMLNDILKNKNWQNKNVFQNIKDEITQFNQDYDDALDSESDFPSIDNLEDIIDIIADGIGFSVPADVWEAIYLLKEASSLSPHEQISNEEMKAYIRIDMRIADFQTLFDNMSEVANPYHYRSTEKDADYNPE</sequence>